<proteinExistence type="predicted"/>
<dbReference type="Proteomes" id="UP000027002">
    <property type="component" value="Chromosome 2"/>
</dbReference>
<dbReference type="AlphaFoldDB" id="A0A8E5HMG3"/>
<dbReference type="GeneID" id="66063002"/>
<dbReference type="KEGG" id="uvi:66063002"/>
<dbReference type="EMBL" id="CP072754">
    <property type="protein sequence ID" value="QUC17983.1"/>
    <property type="molecule type" value="Genomic_DNA"/>
</dbReference>
<keyword evidence="2" id="KW-1185">Reference proteome</keyword>
<gene>
    <name evidence="1" type="ORF">UV8b_02224</name>
</gene>
<dbReference type="RefSeq" id="XP_042995656.1">
    <property type="nucleotide sequence ID" value="XM_043139722.1"/>
</dbReference>
<reference evidence="1" key="1">
    <citation type="submission" date="2020-03" db="EMBL/GenBank/DDBJ databases">
        <title>A mixture of massive structural variations and highly conserved coding sequences in Ustilaginoidea virens genome.</title>
        <authorList>
            <person name="Zhang K."/>
            <person name="Zhao Z."/>
            <person name="Zhang Z."/>
            <person name="Li Y."/>
            <person name="Hsiang T."/>
            <person name="Sun W."/>
        </authorList>
    </citation>
    <scope>NUCLEOTIDE SEQUENCE</scope>
    <source>
        <strain evidence="1">UV-8b</strain>
    </source>
</reference>
<evidence type="ECO:0000313" key="2">
    <source>
        <dbReference type="Proteomes" id="UP000027002"/>
    </source>
</evidence>
<accession>A0A8E5HMG3</accession>
<name>A0A8E5HMG3_USTVR</name>
<sequence length="88" mass="10100">MRQELPPRRGAALQLRDELAVVETVLVLLKWVAEACQSLGKYLENMHRKVVFLTTRFETLLSLVEQLHSTLEVAVMNTEQDQEPDGHE</sequence>
<organism evidence="1 2">
    <name type="scientific">Ustilaginoidea virens</name>
    <name type="common">Rice false smut fungus</name>
    <name type="synonym">Villosiclava virens</name>
    <dbReference type="NCBI Taxonomy" id="1159556"/>
    <lineage>
        <taxon>Eukaryota</taxon>
        <taxon>Fungi</taxon>
        <taxon>Dikarya</taxon>
        <taxon>Ascomycota</taxon>
        <taxon>Pezizomycotina</taxon>
        <taxon>Sordariomycetes</taxon>
        <taxon>Hypocreomycetidae</taxon>
        <taxon>Hypocreales</taxon>
        <taxon>Clavicipitaceae</taxon>
        <taxon>Ustilaginoidea</taxon>
    </lineage>
</organism>
<protein>
    <submittedName>
        <fullName evidence="1">Uncharacterized protein</fullName>
    </submittedName>
</protein>
<evidence type="ECO:0000313" key="1">
    <source>
        <dbReference type="EMBL" id="QUC17983.1"/>
    </source>
</evidence>